<evidence type="ECO:0000313" key="1">
    <source>
        <dbReference type="EMBL" id="KAJ4314281.1"/>
    </source>
</evidence>
<comment type="caution">
    <text evidence="1">The sequence shown here is derived from an EMBL/GenBank/DDBJ whole genome shotgun (WGS) entry which is preliminary data.</text>
</comment>
<sequence length="201" mass="23045">MSSSDNSNVQTIIKNGDVILVIGPEQVKIQLSSSFLCLVSPVFSAMLNTPMSQGQMLKERGDKPVEYSLPEDSAEAASHTFQVLYGSDPKMPHLDPDEIFEVAKFVDKWDMVERFHFASTYWTTLYRESPSVAVERDDCWKLLVASYWFRNAISFSKLSYWMIVTEGYSLCEYINEMEDRQLGLELAREWHLLLATFQDAS</sequence>
<proteinExistence type="predicted"/>
<dbReference type="AlphaFoldDB" id="A0A9W8W755"/>
<organism evidence="1 2">
    <name type="scientific">Fusarium piperis</name>
    <dbReference type="NCBI Taxonomy" id="1435070"/>
    <lineage>
        <taxon>Eukaryota</taxon>
        <taxon>Fungi</taxon>
        <taxon>Dikarya</taxon>
        <taxon>Ascomycota</taxon>
        <taxon>Pezizomycotina</taxon>
        <taxon>Sordariomycetes</taxon>
        <taxon>Hypocreomycetidae</taxon>
        <taxon>Hypocreales</taxon>
        <taxon>Nectriaceae</taxon>
        <taxon>Fusarium</taxon>
        <taxon>Fusarium solani species complex</taxon>
    </lineage>
</organism>
<name>A0A9W8W755_9HYPO</name>
<protein>
    <recommendedName>
        <fullName evidence="3">BTB domain-containing protein</fullName>
    </recommendedName>
</protein>
<dbReference type="OrthoDB" id="5275938at2759"/>
<dbReference type="InterPro" id="IPR011333">
    <property type="entry name" value="SKP1/BTB/POZ_sf"/>
</dbReference>
<evidence type="ECO:0008006" key="3">
    <source>
        <dbReference type="Google" id="ProtNLM"/>
    </source>
</evidence>
<reference evidence="1" key="1">
    <citation type="submission" date="2022-10" db="EMBL/GenBank/DDBJ databases">
        <title>Tapping the CABI collections for fungal endophytes: first genome assemblies for Collariella, Neodidymelliopsis, Ascochyta clinopodiicola, Didymella pomorum, Didymosphaeria variabile, Neocosmospora piperis and Neocucurbitaria cava.</title>
        <authorList>
            <person name="Hill R."/>
        </authorList>
    </citation>
    <scope>NUCLEOTIDE SEQUENCE</scope>
    <source>
        <strain evidence="1">IMI 366586</strain>
    </source>
</reference>
<dbReference type="SUPFAM" id="SSF54695">
    <property type="entry name" value="POZ domain"/>
    <property type="match status" value="1"/>
</dbReference>
<keyword evidence="2" id="KW-1185">Reference proteome</keyword>
<dbReference type="Gene3D" id="3.30.710.10">
    <property type="entry name" value="Potassium Channel Kv1.1, Chain A"/>
    <property type="match status" value="1"/>
</dbReference>
<dbReference type="CDD" id="cd18186">
    <property type="entry name" value="BTB_POZ_ZBTB_KLHL-like"/>
    <property type="match status" value="1"/>
</dbReference>
<accession>A0A9W8W755</accession>
<evidence type="ECO:0000313" key="2">
    <source>
        <dbReference type="Proteomes" id="UP001140502"/>
    </source>
</evidence>
<dbReference type="Proteomes" id="UP001140502">
    <property type="component" value="Unassembled WGS sequence"/>
</dbReference>
<dbReference type="EMBL" id="JAPEUR010000234">
    <property type="protein sequence ID" value="KAJ4314281.1"/>
    <property type="molecule type" value="Genomic_DNA"/>
</dbReference>
<gene>
    <name evidence="1" type="ORF">N0V84_008984</name>
</gene>